<dbReference type="SUPFAM" id="SSF144091">
    <property type="entry name" value="Rhomboid-like"/>
    <property type="match status" value="1"/>
</dbReference>
<feature type="repeat" description="TPR" evidence="7">
    <location>
        <begin position="422"/>
        <end position="455"/>
    </location>
</feature>
<feature type="transmembrane region" description="Helical" evidence="8">
    <location>
        <begin position="225"/>
        <end position="249"/>
    </location>
</feature>
<evidence type="ECO:0000256" key="4">
    <source>
        <dbReference type="ARBA" id="ARBA00022801"/>
    </source>
</evidence>
<evidence type="ECO:0000256" key="3">
    <source>
        <dbReference type="ARBA" id="ARBA00022692"/>
    </source>
</evidence>
<feature type="transmembrane region" description="Helical" evidence="8">
    <location>
        <begin position="365"/>
        <end position="383"/>
    </location>
</feature>
<dbReference type="Pfam" id="PF01694">
    <property type="entry name" value="Rhomboid"/>
    <property type="match status" value="1"/>
</dbReference>
<dbReference type="PANTHER" id="PTHR43731:SF14">
    <property type="entry name" value="PRESENILIN-ASSOCIATED RHOMBOID-LIKE PROTEIN, MITOCHONDRIAL"/>
    <property type="match status" value="1"/>
</dbReference>
<dbReference type="EC" id="3.4.21.105" evidence="10"/>
<keyword evidence="3 8" id="KW-0812">Transmembrane</keyword>
<evidence type="ECO:0000256" key="2">
    <source>
        <dbReference type="ARBA" id="ARBA00009045"/>
    </source>
</evidence>
<dbReference type="InterPro" id="IPR011990">
    <property type="entry name" value="TPR-like_helical_dom_sf"/>
</dbReference>
<dbReference type="SMART" id="SM00028">
    <property type="entry name" value="TPR"/>
    <property type="match status" value="3"/>
</dbReference>
<feature type="transmembrane region" description="Helical" evidence="8">
    <location>
        <begin position="178"/>
        <end position="194"/>
    </location>
</feature>
<feature type="repeat" description="TPR" evidence="7">
    <location>
        <begin position="456"/>
        <end position="489"/>
    </location>
</feature>
<evidence type="ECO:0000259" key="9">
    <source>
        <dbReference type="Pfam" id="PF01694"/>
    </source>
</evidence>
<evidence type="ECO:0000256" key="5">
    <source>
        <dbReference type="ARBA" id="ARBA00022989"/>
    </source>
</evidence>
<dbReference type="EMBL" id="CAKJTJ010000001">
    <property type="protein sequence ID" value="CAG9619301.1"/>
    <property type="molecule type" value="Genomic_DNA"/>
</dbReference>
<dbReference type="RefSeq" id="WP_230499248.1">
    <property type="nucleotide sequence ID" value="NZ_CAKJTJ010000001.1"/>
</dbReference>
<dbReference type="SUPFAM" id="SSF48452">
    <property type="entry name" value="TPR-like"/>
    <property type="match status" value="1"/>
</dbReference>
<keyword evidence="11" id="KW-1185">Reference proteome</keyword>
<dbReference type="Pfam" id="PF13414">
    <property type="entry name" value="TPR_11"/>
    <property type="match status" value="1"/>
</dbReference>
<organism evidence="10 11">
    <name type="scientific">Sutcliffiella rhizosphaerae</name>
    <dbReference type="NCBI Taxonomy" id="2880967"/>
    <lineage>
        <taxon>Bacteria</taxon>
        <taxon>Bacillati</taxon>
        <taxon>Bacillota</taxon>
        <taxon>Bacilli</taxon>
        <taxon>Bacillales</taxon>
        <taxon>Bacillaceae</taxon>
        <taxon>Sutcliffiella</taxon>
    </lineage>
</organism>
<comment type="caution">
    <text evidence="10">The sequence shown here is derived from an EMBL/GenBank/DDBJ whole genome shotgun (WGS) entry which is preliminary data.</text>
</comment>
<feature type="transmembrane region" description="Helical" evidence="8">
    <location>
        <begin position="285"/>
        <end position="304"/>
    </location>
</feature>
<dbReference type="InterPro" id="IPR019734">
    <property type="entry name" value="TPR_rpt"/>
</dbReference>
<keyword evidence="7" id="KW-0802">TPR repeat</keyword>
<dbReference type="PROSITE" id="PS50005">
    <property type="entry name" value="TPR"/>
    <property type="match status" value="2"/>
</dbReference>
<keyword evidence="5 8" id="KW-1133">Transmembrane helix</keyword>
<proteinExistence type="inferred from homology"/>
<dbReference type="GO" id="GO:0008233">
    <property type="term" value="F:peptidase activity"/>
    <property type="evidence" value="ECO:0007669"/>
    <property type="project" value="UniProtKB-KW"/>
</dbReference>
<name>A0ABN8A4H7_9BACI</name>
<keyword evidence="10" id="KW-0645">Protease</keyword>
<evidence type="ECO:0000256" key="1">
    <source>
        <dbReference type="ARBA" id="ARBA00004141"/>
    </source>
</evidence>
<evidence type="ECO:0000313" key="11">
    <source>
        <dbReference type="Proteomes" id="UP000789833"/>
    </source>
</evidence>
<dbReference type="Gene3D" id="1.20.1540.10">
    <property type="entry name" value="Rhomboid-like"/>
    <property type="match status" value="1"/>
</dbReference>
<comment type="similarity">
    <text evidence="2">Belongs to the peptidase S54 family.</text>
</comment>
<evidence type="ECO:0000256" key="8">
    <source>
        <dbReference type="SAM" id="Phobius"/>
    </source>
</evidence>
<feature type="domain" description="Peptidase S54 rhomboid" evidence="9">
    <location>
        <begin position="220"/>
        <end position="354"/>
    </location>
</feature>
<reference evidence="10 11" key="1">
    <citation type="submission" date="2021-10" db="EMBL/GenBank/DDBJ databases">
        <authorList>
            <person name="Criscuolo A."/>
        </authorList>
    </citation>
    <scope>NUCLEOTIDE SEQUENCE [LARGE SCALE GENOMIC DNA]</scope>
    <source>
        <strain evidence="11">CIP 111883</strain>
    </source>
</reference>
<dbReference type="PANTHER" id="PTHR43731">
    <property type="entry name" value="RHOMBOID PROTEASE"/>
    <property type="match status" value="1"/>
</dbReference>
<dbReference type="Gene3D" id="1.25.40.10">
    <property type="entry name" value="Tetratricopeptide repeat domain"/>
    <property type="match status" value="1"/>
</dbReference>
<dbReference type="InterPro" id="IPR022764">
    <property type="entry name" value="Peptidase_S54_rhomboid_dom"/>
</dbReference>
<feature type="transmembrane region" description="Helical" evidence="8">
    <location>
        <begin position="261"/>
        <end position="279"/>
    </location>
</feature>
<dbReference type="InterPro" id="IPR035952">
    <property type="entry name" value="Rhomboid-like_sf"/>
</dbReference>
<gene>
    <name evidence="10" type="primary">gluP</name>
    <name evidence="10" type="ORF">BACCIP111883_00068</name>
</gene>
<evidence type="ECO:0000313" key="10">
    <source>
        <dbReference type="EMBL" id="CAG9619301.1"/>
    </source>
</evidence>
<keyword evidence="6 8" id="KW-0472">Membrane</keyword>
<evidence type="ECO:0000256" key="6">
    <source>
        <dbReference type="ARBA" id="ARBA00023136"/>
    </source>
</evidence>
<protein>
    <submittedName>
        <fullName evidence="10">Rhomboid protease GluP</fullName>
        <ecNumber evidence="10">3.4.21.105</ecNumber>
    </submittedName>
</protein>
<dbReference type="GO" id="GO:0006508">
    <property type="term" value="P:proteolysis"/>
    <property type="evidence" value="ECO:0007669"/>
    <property type="project" value="UniProtKB-KW"/>
</dbReference>
<dbReference type="Proteomes" id="UP000789833">
    <property type="component" value="Unassembled WGS sequence"/>
</dbReference>
<evidence type="ECO:0000256" key="7">
    <source>
        <dbReference type="PROSITE-ProRule" id="PRU00339"/>
    </source>
</evidence>
<feature type="transmembrane region" description="Helical" evidence="8">
    <location>
        <begin position="337"/>
        <end position="353"/>
    </location>
</feature>
<sequence>MKQDIVLWQLVQQLVVDQDYRVLHISPEQTEIWLEGLSNKKAPIIRLYRYDLDWSNWLQRDLEYVSKHVINFKKQLGKRSLSALNIYVSTYPPVDDWEFRVKEPYEANKIKIKSVVLHEGNIEHAVKQISRDIGEELKINEHIEMEELELYHLRENTLNFSAQKVQKEKQIFQQGKPFFTYIFILLHLVMFYLLETNGGSQNPETLIKHGAKFNPSILEGEWWRFFTPIVLHIGLLHLLLNTMALFYLGTAVERIYGNVRFLIIYLFAGFAGSLASFVFTSSLSAGASGAIFGCFGALLFIGLVHPKLFFRTMGANILVLIGINLAIGFTIPGIDNAGHIGGLIGGFLASATVHLPKHKKPIQRLLGFGLALVLTNLLINQGFHEENPNMLLNQAKAHIQQNEYQVARNILSKLEDREEEYPETLFHLSYINLQEGNYEEAIDQLERLVTLTPELHEAHYNLSLAYVQQQDWNNALESINKAIELDSTGENYQNVRAEIMKQLESE</sequence>
<dbReference type="InterPro" id="IPR050925">
    <property type="entry name" value="Rhomboid_protease_S54"/>
</dbReference>
<comment type="subcellular location">
    <subcellularLocation>
        <location evidence="1">Membrane</location>
        <topology evidence="1">Multi-pass membrane protein</topology>
    </subcellularLocation>
</comment>
<keyword evidence="4 10" id="KW-0378">Hydrolase</keyword>
<feature type="transmembrane region" description="Helical" evidence="8">
    <location>
        <begin position="313"/>
        <end position="331"/>
    </location>
</feature>
<accession>A0ABN8A4H7</accession>